<keyword evidence="2" id="KW-0812">Transmembrane</keyword>
<protein>
    <submittedName>
        <fullName evidence="3">Oidioi.mRNA.OKI2018_I69.chr1.g1108.t1.cds</fullName>
    </submittedName>
</protein>
<keyword evidence="2" id="KW-1133">Transmembrane helix</keyword>
<sequence length="359" mass="42316">MSTRSASKENLYSVINPNDDSQELQRKIIAARQHLQLLKKNQIVLARTRTVKRLLDNVRLSSSKNVTEHAPKEDLVIYAKELTNLRDSIDEKTRELAYSQNILTEKERILYEKRKRLKIELLFFFIFSLFQILSLKRCQLEELKLQAEHDFDHSQNHVAEHANRNSHLSLKLSKIQKAIAKMRIREVEIRKEIELKRTEIAEKKQISNTEREQKKQIFLLDKSGLEEQIAEAKTLLFQLTDQKEFSKWKASQQALREKLLEKKEAEDEFNDPLEEEKNRLQKIADELSQNIVISASSEEHSTIRRLESYKKKLSREVQKVNSSTKIDLENKNSVKGRMQERFRDMKIDNEDSDEDTTTV</sequence>
<proteinExistence type="predicted"/>
<evidence type="ECO:0000256" key="2">
    <source>
        <dbReference type="SAM" id="Phobius"/>
    </source>
</evidence>
<keyword evidence="4" id="KW-1185">Reference proteome</keyword>
<name>A0ABN7SR65_OIKDI</name>
<feature type="compositionally biased region" description="Acidic residues" evidence="1">
    <location>
        <begin position="350"/>
        <end position="359"/>
    </location>
</feature>
<evidence type="ECO:0000313" key="4">
    <source>
        <dbReference type="Proteomes" id="UP001158576"/>
    </source>
</evidence>
<dbReference type="Proteomes" id="UP001158576">
    <property type="component" value="Chromosome 1"/>
</dbReference>
<organism evidence="3 4">
    <name type="scientific">Oikopleura dioica</name>
    <name type="common">Tunicate</name>
    <dbReference type="NCBI Taxonomy" id="34765"/>
    <lineage>
        <taxon>Eukaryota</taxon>
        <taxon>Metazoa</taxon>
        <taxon>Chordata</taxon>
        <taxon>Tunicata</taxon>
        <taxon>Appendicularia</taxon>
        <taxon>Copelata</taxon>
        <taxon>Oikopleuridae</taxon>
        <taxon>Oikopleura</taxon>
    </lineage>
</organism>
<evidence type="ECO:0000256" key="1">
    <source>
        <dbReference type="SAM" id="MobiDB-lite"/>
    </source>
</evidence>
<gene>
    <name evidence="3" type="ORF">OKIOD_LOCUS9873</name>
</gene>
<feature type="region of interest" description="Disordered" evidence="1">
    <location>
        <begin position="320"/>
        <end position="359"/>
    </location>
</feature>
<feature type="transmembrane region" description="Helical" evidence="2">
    <location>
        <begin position="117"/>
        <end position="135"/>
    </location>
</feature>
<feature type="compositionally biased region" description="Basic and acidic residues" evidence="1">
    <location>
        <begin position="326"/>
        <end position="349"/>
    </location>
</feature>
<keyword evidence="2" id="KW-0472">Membrane</keyword>
<dbReference type="EMBL" id="OU015566">
    <property type="protein sequence ID" value="CAG5104133.1"/>
    <property type="molecule type" value="Genomic_DNA"/>
</dbReference>
<accession>A0ABN7SR65</accession>
<reference evidence="3 4" key="1">
    <citation type="submission" date="2021-04" db="EMBL/GenBank/DDBJ databases">
        <authorList>
            <person name="Bliznina A."/>
        </authorList>
    </citation>
    <scope>NUCLEOTIDE SEQUENCE [LARGE SCALE GENOMIC DNA]</scope>
</reference>
<evidence type="ECO:0000313" key="3">
    <source>
        <dbReference type="EMBL" id="CAG5104133.1"/>
    </source>
</evidence>